<dbReference type="EMBL" id="JAAVJH010000031">
    <property type="protein sequence ID" value="NJR80776.1"/>
    <property type="molecule type" value="Genomic_DNA"/>
</dbReference>
<feature type="region of interest" description="Disordered" evidence="2">
    <location>
        <begin position="272"/>
        <end position="292"/>
    </location>
</feature>
<comment type="caution">
    <text evidence="4">The sequence shown here is derived from an EMBL/GenBank/DDBJ whole genome shotgun (WGS) entry which is preliminary data.</text>
</comment>
<dbReference type="PANTHER" id="PTHR33375">
    <property type="entry name" value="CHROMOSOME-PARTITIONING PROTEIN PARB-RELATED"/>
    <property type="match status" value="1"/>
</dbReference>
<dbReference type="InterPro" id="IPR040873">
    <property type="entry name" value="SoPB_HTH"/>
</dbReference>
<dbReference type="InterPro" id="IPR004437">
    <property type="entry name" value="ParB/RepB/Spo0J"/>
</dbReference>
<evidence type="ECO:0000313" key="5">
    <source>
        <dbReference type="Proteomes" id="UP000732399"/>
    </source>
</evidence>
<reference evidence="4 5" key="1">
    <citation type="submission" date="2020-03" db="EMBL/GenBank/DDBJ databases">
        <authorList>
            <person name="Wang L."/>
            <person name="He N."/>
            <person name="Li Y."/>
            <person name="Fang Y."/>
            <person name="Zhang F."/>
        </authorList>
    </citation>
    <scope>NUCLEOTIDE SEQUENCE [LARGE SCALE GENOMIC DNA]</scope>
    <source>
        <strain evidence="4 5">36D10-4-7</strain>
    </source>
</reference>
<comment type="similarity">
    <text evidence="1">Belongs to the ParB family.</text>
</comment>
<evidence type="ECO:0000256" key="2">
    <source>
        <dbReference type="SAM" id="MobiDB-lite"/>
    </source>
</evidence>
<gene>
    <name evidence="4" type="ORF">HBH26_19590</name>
</gene>
<dbReference type="RefSeq" id="WP_168136283.1">
    <property type="nucleotide sequence ID" value="NZ_JAAVJH010000031.1"/>
</dbReference>
<dbReference type="CDD" id="cd16405">
    <property type="entry name" value="RepB_like_N"/>
    <property type="match status" value="1"/>
</dbReference>
<evidence type="ECO:0000259" key="3">
    <source>
        <dbReference type="SMART" id="SM00470"/>
    </source>
</evidence>
<dbReference type="InterPro" id="IPR036086">
    <property type="entry name" value="ParB/Sulfiredoxin_sf"/>
</dbReference>
<dbReference type="SUPFAM" id="SSF110849">
    <property type="entry name" value="ParB/Sulfiredoxin"/>
    <property type="match status" value="1"/>
</dbReference>
<dbReference type="InterPro" id="IPR050336">
    <property type="entry name" value="Chromosome_partition/occlusion"/>
</dbReference>
<organism evidence="4 5">
    <name type="scientific">Sphingomonas corticis</name>
    <dbReference type="NCBI Taxonomy" id="2722791"/>
    <lineage>
        <taxon>Bacteria</taxon>
        <taxon>Pseudomonadati</taxon>
        <taxon>Pseudomonadota</taxon>
        <taxon>Alphaproteobacteria</taxon>
        <taxon>Sphingomonadales</taxon>
        <taxon>Sphingomonadaceae</taxon>
        <taxon>Sphingomonas</taxon>
    </lineage>
</organism>
<dbReference type="InterPro" id="IPR003115">
    <property type="entry name" value="ParB_N"/>
</dbReference>
<evidence type="ECO:0000256" key="1">
    <source>
        <dbReference type="ARBA" id="ARBA00006295"/>
    </source>
</evidence>
<dbReference type="Proteomes" id="UP000732399">
    <property type="component" value="Unassembled WGS sequence"/>
</dbReference>
<proteinExistence type="inferred from homology"/>
<dbReference type="NCBIfam" id="TIGR00180">
    <property type="entry name" value="parB_part"/>
    <property type="match status" value="1"/>
</dbReference>
<dbReference type="PANTHER" id="PTHR33375:SF1">
    <property type="entry name" value="CHROMOSOME-PARTITIONING PROTEIN PARB-RELATED"/>
    <property type="match status" value="1"/>
</dbReference>
<keyword evidence="5" id="KW-1185">Reference proteome</keyword>
<dbReference type="SUPFAM" id="SSF109709">
    <property type="entry name" value="KorB DNA-binding domain-like"/>
    <property type="match status" value="1"/>
</dbReference>
<name>A0ABX1CTT9_9SPHN</name>
<sequence length="340" mass="37770">MSAKNRTFAADLAGAIEAPADPPARPSRLGMGVLAGRSTRLAELATGSLVNRATELVDPARCRMWHGHNRDYAGLSEERCRDLIDSLKAQGKQEVPALVRRIRDDPDFDFEVISGARRHWSVSWLRSHNYPDFRFLVEIRELTDEEAFRLSDIENRAREDISDFERARDYLRALDAYYGGKQQDMAERINVSTSWLSRYLDLARLPAEVTGAFASPHDLGIKHVTQIKPLLKPEDRRDRVLAEGHRIAEARKRGDDVARAPADVVRMLAAAAEAPKKTGSPKRTGKADATVRTAGGAEVLRLDGRGRTGVTLTLLPKAGATRADAERALGEILDRFWPTS</sequence>
<dbReference type="InterPro" id="IPR037972">
    <property type="entry name" value="RepB_N"/>
</dbReference>
<evidence type="ECO:0000313" key="4">
    <source>
        <dbReference type="EMBL" id="NJR80776.1"/>
    </source>
</evidence>
<accession>A0ABX1CTT9</accession>
<dbReference type="SMART" id="SM00470">
    <property type="entry name" value="ParB"/>
    <property type="match status" value="1"/>
</dbReference>
<feature type="domain" description="ParB-like N-terminal" evidence="3">
    <location>
        <begin position="55"/>
        <end position="156"/>
    </location>
</feature>
<dbReference type="Pfam" id="PF18090">
    <property type="entry name" value="SoPB_HTH"/>
    <property type="match status" value="1"/>
</dbReference>
<protein>
    <submittedName>
        <fullName evidence="4">ParB/RepB/Spo0J family partition protein</fullName>
    </submittedName>
</protein>
<dbReference type="Gene3D" id="1.10.10.2830">
    <property type="match status" value="1"/>
</dbReference>